<keyword evidence="7" id="KW-0808">Transferase</keyword>
<evidence type="ECO:0000259" key="6">
    <source>
        <dbReference type="Pfam" id="PF00155"/>
    </source>
</evidence>
<dbReference type="GO" id="GO:0047804">
    <property type="term" value="F:cysteine-S-conjugate beta-lyase activity"/>
    <property type="evidence" value="ECO:0007669"/>
    <property type="project" value="UniProtKB-EC"/>
</dbReference>
<evidence type="ECO:0000313" key="8">
    <source>
        <dbReference type="Proteomes" id="UP001056429"/>
    </source>
</evidence>
<dbReference type="EMBL" id="JAGSOJ010000003">
    <property type="protein sequence ID" value="MCM1991363.1"/>
    <property type="molecule type" value="Genomic_DNA"/>
</dbReference>
<keyword evidence="3" id="KW-0663">Pyridoxal phosphate</keyword>
<reference evidence="7" key="1">
    <citation type="journal article" date="2021" name="mSystems">
        <title>Bacteria and Archaea Synergistically Convert Glycine Betaine to Biogenic Methane in the Formosa Cold Seep of the South China Sea.</title>
        <authorList>
            <person name="Li L."/>
            <person name="Zhang W."/>
            <person name="Zhang S."/>
            <person name="Song L."/>
            <person name="Sun Q."/>
            <person name="Zhang H."/>
            <person name="Xiang H."/>
            <person name="Dong X."/>
        </authorList>
    </citation>
    <scope>NUCLEOTIDE SEQUENCE</scope>
    <source>
        <strain evidence="7">ZWT</strain>
    </source>
</reference>
<keyword evidence="8" id="KW-1185">Reference proteome</keyword>
<dbReference type="NCBIfam" id="TIGR04350">
    <property type="entry name" value="C_S_lyase_PatB"/>
    <property type="match status" value="1"/>
</dbReference>
<evidence type="ECO:0000256" key="1">
    <source>
        <dbReference type="ARBA" id="ARBA00001933"/>
    </source>
</evidence>
<dbReference type="GO" id="GO:0030170">
    <property type="term" value="F:pyridoxal phosphate binding"/>
    <property type="evidence" value="ECO:0007669"/>
    <property type="project" value="InterPro"/>
</dbReference>
<dbReference type="Proteomes" id="UP001056429">
    <property type="component" value="Unassembled WGS sequence"/>
</dbReference>
<dbReference type="RefSeq" id="WP_250860470.1">
    <property type="nucleotide sequence ID" value="NZ_JAGSOJ010000003.1"/>
</dbReference>
<comment type="similarity">
    <text evidence="5">Belongs to the class-II pyridoxal-phosphate-dependent aminotransferase family. MalY/PatB cystathionine beta-lyase subfamily.</text>
</comment>
<dbReference type="AlphaFoldDB" id="A0A9J6P486"/>
<keyword evidence="7" id="KW-0032">Aminotransferase</keyword>
<dbReference type="InterPro" id="IPR015424">
    <property type="entry name" value="PyrdxlP-dep_Trfase"/>
</dbReference>
<evidence type="ECO:0000256" key="3">
    <source>
        <dbReference type="ARBA" id="ARBA00022898"/>
    </source>
</evidence>
<dbReference type="EC" id="4.4.1.13" evidence="2"/>
<sequence length="393" mass="45862">MKNSFDRLIDRRIVPTEKWSKEKLNEYFGSSEVLPLWVADMDFEVSNTLVEDLKERAEHGVFGYEYKSNRHHQALIEWYEKRHNWKINIHHIHYAPSVLTAISILIETLTNEGDQIIIQPPVYYPFSKIIKSHNRKVVKNSLRLVGKKYSIDFDDLEEKAKDPKTKLILLSNPHNPVGRVWSRDELRRIGEISIKYGLMIISDEIHGDIVFNGYNYTPMSTVSNEIMDRTITCLSPGKTFNISSLSTAAVIISNKMVAEKYQDLINKYHLNHTNAFSAVAFESVYKNGEAWFNELMIYLEENYYFLEKYFEIKLPNAKVIKTEGTYLAWIDLRYLNLDAKELQRFIIEEAKLAFDFGHWFGREGAGFVRVNMACPRMILKKALNQLKEAIESK</sequence>
<dbReference type="InterPro" id="IPR015421">
    <property type="entry name" value="PyrdxlP-dep_Trfase_major"/>
</dbReference>
<dbReference type="CDD" id="cd00609">
    <property type="entry name" value="AAT_like"/>
    <property type="match status" value="1"/>
</dbReference>
<name>A0A9J6P486_9CLOT</name>
<comment type="caution">
    <text evidence="7">The sequence shown here is derived from an EMBL/GenBank/DDBJ whole genome shotgun (WGS) entry which is preliminary data.</text>
</comment>
<dbReference type="Gene3D" id="3.40.640.10">
    <property type="entry name" value="Type I PLP-dependent aspartate aminotransferase-like (Major domain)"/>
    <property type="match status" value="1"/>
</dbReference>
<dbReference type="PANTHER" id="PTHR43525">
    <property type="entry name" value="PROTEIN MALY"/>
    <property type="match status" value="1"/>
</dbReference>
<dbReference type="InterPro" id="IPR027619">
    <property type="entry name" value="C-S_lyase_PatB-like"/>
</dbReference>
<dbReference type="Gene3D" id="3.90.1150.10">
    <property type="entry name" value="Aspartate Aminotransferase, domain 1"/>
    <property type="match status" value="1"/>
</dbReference>
<gene>
    <name evidence="7" type="ORF">KDK92_16640</name>
</gene>
<dbReference type="InterPro" id="IPR015422">
    <property type="entry name" value="PyrdxlP-dep_Trfase_small"/>
</dbReference>
<evidence type="ECO:0000313" key="7">
    <source>
        <dbReference type="EMBL" id="MCM1991363.1"/>
    </source>
</evidence>
<keyword evidence="4" id="KW-0456">Lyase</keyword>
<feature type="domain" description="Aminotransferase class I/classII large" evidence="6">
    <location>
        <begin position="38"/>
        <end position="384"/>
    </location>
</feature>
<comment type="cofactor">
    <cofactor evidence="1">
        <name>pyridoxal 5'-phosphate</name>
        <dbReference type="ChEBI" id="CHEBI:597326"/>
    </cofactor>
</comment>
<dbReference type="SUPFAM" id="SSF53383">
    <property type="entry name" value="PLP-dependent transferases"/>
    <property type="match status" value="1"/>
</dbReference>
<evidence type="ECO:0000256" key="5">
    <source>
        <dbReference type="ARBA" id="ARBA00037974"/>
    </source>
</evidence>
<dbReference type="Pfam" id="PF00155">
    <property type="entry name" value="Aminotran_1_2"/>
    <property type="match status" value="1"/>
</dbReference>
<dbReference type="GO" id="GO:0008483">
    <property type="term" value="F:transaminase activity"/>
    <property type="evidence" value="ECO:0007669"/>
    <property type="project" value="UniProtKB-KW"/>
</dbReference>
<accession>A0A9J6P486</accession>
<evidence type="ECO:0000256" key="4">
    <source>
        <dbReference type="ARBA" id="ARBA00023239"/>
    </source>
</evidence>
<dbReference type="InterPro" id="IPR051798">
    <property type="entry name" value="Class-II_PLP-Dep_Aminotrans"/>
</dbReference>
<protein>
    <recommendedName>
        <fullName evidence="2">cysteine-S-conjugate beta-lyase</fullName>
        <ecNumber evidence="2">4.4.1.13</ecNumber>
    </recommendedName>
</protein>
<organism evidence="7 8">
    <name type="scientific">Oceanirhabdus seepicola</name>
    <dbReference type="NCBI Taxonomy" id="2828781"/>
    <lineage>
        <taxon>Bacteria</taxon>
        <taxon>Bacillati</taxon>
        <taxon>Bacillota</taxon>
        <taxon>Clostridia</taxon>
        <taxon>Eubacteriales</taxon>
        <taxon>Clostridiaceae</taxon>
        <taxon>Oceanirhabdus</taxon>
    </lineage>
</organism>
<evidence type="ECO:0000256" key="2">
    <source>
        <dbReference type="ARBA" id="ARBA00012224"/>
    </source>
</evidence>
<reference evidence="7" key="2">
    <citation type="submission" date="2021-04" db="EMBL/GenBank/DDBJ databases">
        <authorList>
            <person name="Dong X."/>
        </authorList>
    </citation>
    <scope>NUCLEOTIDE SEQUENCE</scope>
    <source>
        <strain evidence="7">ZWT</strain>
    </source>
</reference>
<proteinExistence type="inferred from homology"/>
<dbReference type="PANTHER" id="PTHR43525:SF1">
    <property type="entry name" value="PROTEIN MALY"/>
    <property type="match status" value="1"/>
</dbReference>
<dbReference type="InterPro" id="IPR004839">
    <property type="entry name" value="Aminotransferase_I/II_large"/>
</dbReference>